<keyword evidence="11" id="KW-1185">Reference proteome</keyword>
<evidence type="ECO:0000256" key="2">
    <source>
        <dbReference type="ARBA" id="ARBA00005102"/>
    </source>
</evidence>
<feature type="compositionally biased region" description="Low complexity" evidence="8">
    <location>
        <begin position="421"/>
        <end position="430"/>
    </location>
</feature>
<sequence>MTPELSGAGWRVFRDPAGVPHVQGSDLKSLATGHGAITAVDRPWQLEVLRRRAEGRSAELLGPDQVDADHLSLAMEIELTALRWWKAAGTEDQQFLAAYADGVNGSIGSAWAECPEALELGLADLEPRPWQPWTPLAVHLDAHLLSGSLPEQVWRHRVRTTLGDEWVAVLDAETPRGSGSNAWLVPADLSVSGAPLIAADPHRVVEESGPYQPVCFSAPGLRVRGLALVGLPGVPHFGRTESAAWAITAAMTTTETLCEVTVQRRTDGLVAVDTGESLDERAVDLRSAHCGTQTRWVRRCSGGFVLPGDAGAEQRLLALAEGECARVLVVRPAVPCAPERAVSACRELLGAISVADVAAAWQGWVVPVNDVITADRTGACLHTVAGSYLPAPCNDDAAAPVGAFGSVGSREPSGATHARGSRGSCGSRGSRGSRGEHLDHVMVRANQRPADEHESAARLGCAPPHRARRATQLLEQAIAERGVVSHEDLLAAQVDTHLGPWPGLLAQLLGDRGPVAKTLRDWLLAWDGDMSADSEVAALFARWRDAFARELAASEVLTPLLASSRLPALWQPFLDPVARVGLALESIVVRGQRVGFDPRVAAVRALDSVAAEHPEAMDAAGSRSVENQPSWGLLHAFAPHRAHPDLPPFTAVPVGGDTDCLLSAGTIPGWGPACARVPAARVLWDLADPAASWWITPDPVDRGSLGSAPVLRWAAGEMDHALPWVPAGGLEPTDAPLGLGRLSDGLAAVGRPFVPVVGSAQDVNDVVSGHLSLRPVDAARDCELIYSWVQEERARFWGMNDLTFEQVRDLYAFLSTTTTHHAWLIELNQRPLGLFQTYEPHADITGAFYTVEPGDLGIHVLLAPVRNRVPGMTDAISALIQCEIIKQGRTRRIVAEPDASNDLALARLQATGFTLGPVIDLPHKTGRLAFFTLP</sequence>
<accession>A0ABV3V925</accession>
<dbReference type="Gene3D" id="3.60.20.10">
    <property type="entry name" value="Glutamine Phosphoribosylpyrophosphate, subunit 1, domain 1"/>
    <property type="match status" value="1"/>
</dbReference>
<organism evidence="10 11">
    <name type="scientific">Kocuria carniphila</name>
    <dbReference type="NCBI Taxonomy" id="262208"/>
    <lineage>
        <taxon>Bacteria</taxon>
        <taxon>Bacillati</taxon>
        <taxon>Actinomycetota</taxon>
        <taxon>Actinomycetes</taxon>
        <taxon>Micrococcales</taxon>
        <taxon>Micrococcaceae</taxon>
        <taxon>Kocuria</taxon>
    </lineage>
</organism>
<dbReference type="SMART" id="SM01006">
    <property type="entry name" value="AlcB"/>
    <property type="match status" value="1"/>
</dbReference>
<dbReference type="InterPro" id="IPR029055">
    <property type="entry name" value="Ntn_hydrolases_N"/>
</dbReference>
<dbReference type="GO" id="GO:0016746">
    <property type="term" value="F:acyltransferase activity"/>
    <property type="evidence" value="ECO:0007669"/>
    <property type="project" value="UniProtKB-KW"/>
</dbReference>
<dbReference type="Proteomes" id="UP001558481">
    <property type="component" value="Unassembled WGS sequence"/>
</dbReference>
<gene>
    <name evidence="10" type="ORF">VVR66_14770</name>
</gene>
<dbReference type="SUPFAM" id="SSF56235">
    <property type="entry name" value="N-terminal nucleophile aminohydrolases (Ntn hydrolases)"/>
    <property type="match status" value="1"/>
</dbReference>
<dbReference type="Pfam" id="PF01804">
    <property type="entry name" value="Penicil_amidase"/>
    <property type="match status" value="1"/>
</dbReference>
<dbReference type="Gene3D" id="1.10.1400.10">
    <property type="match status" value="1"/>
</dbReference>
<dbReference type="Gene3D" id="1.10.439.10">
    <property type="entry name" value="Penicillin Amidohydrolase, domain 1"/>
    <property type="match status" value="1"/>
</dbReference>
<feature type="region of interest" description="Disordered" evidence="8">
    <location>
        <begin position="408"/>
        <end position="437"/>
    </location>
</feature>
<protein>
    <recommendedName>
        <fullName evidence="4">Lysine N-acyltransferase MbtK</fullName>
    </recommendedName>
    <alternativeName>
        <fullName evidence="7">Mycobactin synthase protein K</fullName>
    </alternativeName>
</protein>
<dbReference type="InterPro" id="IPR016181">
    <property type="entry name" value="Acyl_CoA_acyltransferase"/>
</dbReference>
<dbReference type="InterPro" id="IPR002692">
    <property type="entry name" value="S45"/>
</dbReference>
<comment type="caution">
    <text evidence="10">The sequence shown here is derived from an EMBL/GenBank/DDBJ whole genome shotgun (WGS) entry which is preliminary data.</text>
</comment>
<dbReference type="EMBL" id="JAYWLU010000020">
    <property type="protein sequence ID" value="MEX3595977.1"/>
    <property type="molecule type" value="Genomic_DNA"/>
</dbReference>
<evidence type="ECO:0000256" key="8">
    <source>
        <dbReference type="SAM" id="MobiDB-lite"/>
    </source>
</evidence>
<reference evidence="10 11" key="1">
    <citation type="journal article" date="2024" name="Fungal Genet. Biol.">
        <title>The porcine skin microbiome exhibits broad fungal antagonism.</title>
        <authorList>
            <person name="De La Cruz K.F."/>
            <person name="Townsend E.C."/>
            <person name="Alex Cheong J.Z."/>
            <person name="Salamzade R."/>
            <person name="Liu A."/>
            <person name="Sandstrom S."/>
            <person name="Davila E."/>
            <person name="Huang L."/>
            <person name="Xu K.H."/>
            <person name="Wu S.Y."/>
            <person name="Meudt J.J."/>
            <person name="Shanmuganayagam D."/>
            <person name="Gibson A.L.F."/>
            <person name="Kalan L.R."/>
        </authorList>
    </citation>
    <scope>NUCLEOTIDE SEQUENCE [LARGE SCALE GENOMIC DNA]</scope>
    <source>
        <strain evidence="10 11">LK2625</strain>
    </source>
</reference>
<keyword evidence="10" id="KW-0808">Transferase</keyword>
<dbReference type="InterPro" id="IPR023343">
    <property type="entry name" value="Penicillin_amidase_dom1"/>
</dbReference>
<evidence type="ECO:0000256" key="3">
    <source>
        <dbReference type="ARBA" id="ARBA00006586"/>
    </source>
</evidence>
<dbReference type="Gene3D" id="2.30.120.10">
    <property type="match status" value="1"/>
</dbReference>
<dbReference type="RefSeq" id="WP_368629269.1">
    <property type="nucleotide sequence ID" value="NZ_JAYWLU010000020.1"/>
</dbReference>
<dbReference type="PANTHER" id="PTHR34218">
    <property type="entry name" value="PEPTIDASE S45 PENICILLIN AMIDASE"/>
    <property type="match status" value="1"/>
</dbReference>
<keyword evidence="5" id="KW-0378">Hydrolase</keyword>
<comment type="function">
    <text evidence="1">Acyltransferase required for the direct transfer of medium- to long-chain fatty acyl moieties from a carrier protein (MbtL) on to the epsilon-amino group of lysine residue in the mycobactin core.</text>
</comment>
<keyword evidence="10" id="KW-0012">Acyltransferase</keyword>
<dbReference type="SUPFAM" id="SSF55729">
    <property type="entry name" value="Acyl-CoA N-acyltransferases (Nat)"/>
    <property type="match status" value="1"/>
</dbReference>
<dbReference type="InterPro" id="IPR019432">
    <property type="entry name" value="Acyltransferase_MbtK/IucB-like"/>
</dbReference>
<evidence type="ECO:0000256" key="1">
    <source>
        <dbReference type="ARBA" id="ARBA00003818"/>
    </source>
</evidence>
<evidence type="ECO:0000256" key="5">
    <source>
        <dbReference type="ARBA" id="ARBA00022801"/>
    </source>
</evidence>
<dbReference type="InterPro" id="IPR043147">
    <property type="entry name" value="Penicillin_amidase_A-knob"/>
</dbReference>
<dbReference type="PANTHER" id="PTHR34218:SF4">
    <property type="entry name" value="ACYL-HOMOSERINE LACTONE ACYLASE QUIP"/>
    <property type="match status" value="1"/>
</dbReference>
<feature type="domain" description="Acyltransferase MbtK/IucB-like conserved" evidence="9">
    <location>
        <begin position="774"/>
        <end position="822"/>
    </location>
</feature>
<name>A0ABV3V925_9MICC</name>
<dbReference type="Gene3D" id="3.40.630.30">
    <property type="match status" value="1"/>
</dbReference>
<dbReference type="InterPro" id="IPR043146">
    <property type="entry name" value="Penicillin_amidase_N_B-knob"/>
</dbReference>
<comment type="pathway">
    <text evidence="2">Siderophore biosynthesis; mycobactin biosynthesis.</text>
</comment>
<evidence type="ECO:0000313" key="11">
    <source>
        <dbReference type="Proteomes" id="UP001558481"/>
    </source>
</evidence>
<comment type="similarity">
    <text evidence="3">Belongs to the peptidase S45 family.</text>
</comment>
<keyword evidence="6" id="KW-0865">Zymogen</keyword>
<evidence type="ECO:0000256" key="4">
    <source>
        <dbReference type="ARBA" id="ARBA00020586"/>
    </source>
</evidence>
<evidence type="ECO:0000259" key="9">
    <source>
        <dbReference type="SMART" id="SM01006"/>
    </source>
</evidence>
<evidence type="ECO:0000256" key="6">
    <source>
        <dbReference type="ARBA" id="ARBA00023145"/>
    </source>
</evidence>
<proteinExistence type="inferred from homology"/>
<dbReference type="Pfam" id="PF13523">
    <property type="entry name" value="Acetyltransf_8"/>
    <property type="match status" value="1"/>
</dbReference>
<evidence type="ECO:0000256" key="7">
    <source>
        <dbReference type="ARBA" id="ARBA00031122"/>
    </source>
</evidence>
<evidence type="ECO:0000313" key="10">
    <source>
        <dbReference type="EMBL" id="MEX3595977.1"/>
    </source>
</evidence>